<dbReference type="Proteomes" id="UP000789396">
    <property type="component" value="Unassembled WGS sequence"/>
</dbReference>
<dbReference type="OrthoDB" id="2434806at2759"/>
<feature type="region of interest" description="Disordered" evidence="1">
    <location>
        <begin position="1"/>
        <end position="21"/>
    </location>
</feature>
<sequence>ISSIESASTLNPNLTKPFRQPLHKTVKPNLPLHINAMKKNPTIGGRQTIRKALREDNSYGNTPDNNFYDNTSGASIVKNYYITAEH</sequence>
<evidence type="ECO:0000256" key="1">
    <source>
        <dbReference type="SAM" id="MobiDB-lite"/>
    </source>
</evidence>
<feature type="non-terminal residue" evidence="2">
    <location>
        <position position="86"/>
    </location>
</feature>
<keyword evidence="3" id="KW-1185">Reference proteome</keyword>
<feature type="compositionally biased region" description="Polar residues" evidence="1">
    <location>
        <begin position="1"/>
        <end position="14"/>
    </location>
</feature>
<evidence type="ECO:0000313" key="3">
    <source>
        <dbReference type="Proteomes" id="UP000789396"/>
    </source>
</evidence>
<organism evidence="2 3">
    <name type="scientific">Racocetra fulgida</name>
    <dbReference type="NCBI Taxonomy" id="60492"/>
    <lineage>
        <taxon>Eukaryota</taxon>
        <taxon>Fungi</taxon>
        <taxon>Fungi incertae sedis</taxon>
        <taxon>Mucoromycota</taxon>
        <taxon>Glomeromycotina</taxon>
        <taxon>Glomeromycetes</taxon>
        <taxon>Diversisporales</taxon>
        <taxon>Gigasporaceae</taxon>
        <taxon>Racocetra</taxon>
    </lineage>
</organism>
<name>A0A9N9JR66_9GLOM</name>
<comment type="caution">
    <text evidence="2">The sequence shown here is derived from an EMBL/GenBank/DDBJ whole genome shotgun (WGS) entry which is preliminary data.</text>
</comment>
<dbReference type="AlphaFoldDB" id="A0A9N9JR66"/>
<feature type="non-terminal residue" evidence="2">
    <location>
        <position position="1"/>
    </location>
</feature>
<protein>
    <submittedName>
        <fullName evidence="2">13716_t:CDS:1</fullName>
    </submittedName>
</protein>
<evidence type="ECO:0000313" key="2">
    <source>
        <dbReference type="EMBL" id="CAG8790092.1"/>
    </source>
</evidence>
<accession>A0A9N9JR66</accession>
<dbReference type="EMBL" id="CAJVPZ010060338">
    <property type="protein sequence ID" value="CAG8790092.1"/>
    <property type="molecule type" value="Genomic_DNA"/>
</dbReference>
<reference evidence="2" key="1">
    <citation type="submission" date="2021-06" db="EMBL/GenBank/DDBJ databases">
        <authorList>
            <person name="Kallberg Y."/>
            <person name="Tangrot J."/>
            <person name="Rosling A."/>
        </authorList>
    </citation>
    <scope>NUCLEOTIDE SEQUENCE</scope>
    <source>
        <strain evidence="2">IN212</strain>
    </source>
</reference>
<proteinExistence type="predicted"/>
<gene>
    <name evidence="2" type="ORF">RFULGI_LOCUS16657</name>
</gene>